<dbReference type="GO" id="GO:0009395">
    <property type="term" value="P:phospholipid catabolic process"/>
    <property type="evidence" value="ECO:0007669"/>
    <property type="project" value="TreeGrafter"/>
</dbReference>
<dbReference type="PROSITE" id="PS50035">
    <property type="entry name" value="PLD"/>
    <property type="match status" value="1"/>
</dbReference>
<accession>A0A4Q7NSE7</accession>
<gene>
    <name evidence="6" type="ORF">EV189_1803</name>
</gene>
<dbReference type="InterPro" id="IPR025202">
    <property type="entry name" value="PLD-like_dom"/>
</dbReference>
<dbReference type="EMBL" id="SGXD01000002">
    <property type="protein sequence ID" value="RZS90021.1"/>
    <property type="molecule type" value="Genomic_DNA"/>
</dbReference>
<evidence type="ECO:0000256" key="1">
    <source>
        <dbReference type="ARBA" id="ARBA00000798"/>
    </source>
</evidence>
<name>A0A4Q7NSE7_9ACTN</name>
<keyword evidence="3" id="KW-0378">Hydrolase</keyword>
<dbReference type="Proteomes" id="UP000293638">
    <property type="component" value="Unassembled WGS sequence"/>
</dbReference>
<dbReference type="GO" id="GO:0004630">
    <property type="term" value="F:phospholipase D activity"/>
    <property type="evidence" value="ECO:0007669"/>
    <property type="project" value="UniProtKB-EC"/>
</dbReference>
<dbReference type="Gene3D" id="3.30.870.10">
    <property type="entry name" value="Endonuclease Chain A"/>
    <property type="match status" value="2"/>
</dbReference>
<dbReference type="RefSeq" id="WP_130492540.1">
    <property type="nucleotide sequence ID" value="NZ_SGXD01000002.1"/>
</dbReference>
<dbReference type="SMART" id="SM00155">
    <property type="entry name" value="PLDc"/>
    <property type="match status" value="2"/>
</dbReference>
<dbReference type="SUPFAM" id="SSF56024">
    <property type="entry name" value="Phospholipase D/nuclease"/>
    <property type="match status" value="2"/>
</dbReference>
<dbReference type="OrthoDB" id="8828485at2"/>
<keyword evidence="7" id="KW-1185">Reference proteome</keyword>
<sequence length="536" mass="60097">MGRADDRSVDGWFLTAEERGTPASTVRAWTAGNLVRAHVHGRSYFARLHEVVEAMGRGDELALLAFRVDGDELLLQRPGSAVAETFCRAVRRGVAVRGLVWRSQPHALEQSEEENAAFVRELQQVGGDLLLDARTRRGGSHHQKLVVAQHPREPQRDVAFLGGIDLARSRNDDADHAGDPQPMPFPAVFGERPPWHDVQVEVQGPAVGDLSLTFRERWDGSSPLDLPSPLRMLWDRTWHAGVVTGSALPDPLPDPPEAGPHLVQVLRTYPARWRRYPFAPLGERSIAAAYRKVLARAHRLVYVEDQYLWAPGVARLLAHALRSDPELHLVAVVPRWADKEGRQALPSLIGRERAIDVCRAAGRDRFAIYDVESPEGVPVYVHAKVVVVDDTWAMVGSDNLNRRSWTHDSELSCAVLDETRDEREPRDPSGRGDGARAFARDLRLTLWREHLERAADGSEDDDLLDPRSAFLAARASAEALDAWYAGGRTGPRPAGRLRAHVPERVRRRDRAWAVPVSRLVYDPDGRAWRDRLRHRR</sequence>
<dbReference type="InterPro" id="IPR001736">
    <property type="entry name" value="PLipase_D/transphosphatidylase"/>
</dbReference>
<reference evidence="6 7" key="1">
    <citation type="submission" date="2019-02" db="EMBL/GenBank/DDBJ databases">
        <title>Genomic Encyclopedia of Type Strains, Phase IV (KMG-IV): sequencing the most valuable type-strain genomes for metagenomic binning, comparative biology and taxonomic classification.</title>
        <authorList>
            <person name="Goeker M."/>
        </authorList>
    </citation>
    <scope>NUCLEOTIDE SEQUENCE [LARGE SCALE GENOMIC DNA]</scope>
    <source>
        <strain evidence="6 7">DSM 45622</strain>
    </source>
</reference>
<dbReference type="CDD" id="cd09105">
    <property type="entry name" value="PLDc_vPLD1_2_like_2"/>
    <property type="match status" value="1"/>
</dbReference>
<dbReference type="PANTHER" id="PTHR18896:SF76">
    <property type="entry name" value="PHOSPHOLIPASE"/>
    <property type="match status" value="1"/>
</dbReference>
<dbReference type="InterPro" id="IPR015679">
    <property type="entry name" value="PLipase_D_fam"/>
</dbReference>
<dbReference type="AlphaFoldDB" id="A0A4Q7NSE7"/>
<dbReference type="Pfam" id="PF13091">
    <property type="entry name" value="PLDc_2"/>
    <property type="match status" value="1"/>
</dbReference>
<evidence type="ECO:0000256" key="2">
    <source>
        <dbReference type="ARBA" id="ARBA00022737"/>
    </source>
</evidence>
<proteinExistence type="predicted"/>
<keyword evidence="2" id="KW-0677">Repeat</keyword>
<keyword evidence="4" id="KW-0443">Lipid metabolism</keyword>
<evidence type="ECO:0000313" key="7">
    <source>
        <dbReference type="Proteomes" id="UP000293638"/>
    </source>
</evidence>
<evidence type="ECO:0000256" key="3">
    <source>
        <dbReference type="ARBA" id="ARBA00022801"/>
    </source>
</evidence>
<evidence type="ECO:0000313" key="6">
    <source>
        <dbReference type="EMBL" id="RZS90021.1"/>
    </source>
</evidence>
<comment type="catalytic activity">
    <reaction evidence="1">
        <text>a 1,2-diacyl-sn-glycero-3-phosphocholine + H2O = a 1,2-diacyl-sn-glycero-3-phosphate + choline + H(+)</text>
        <dbReference type="Rhea" id="RHEA:14445"/>
        <dbReference type="ChEBI" id="CHEBI:15354"/>
        <dbReference type="ChEBI" id="CHEBI:15377"/>
        <dbReference type="ChEBI" id="CHEBI:15378"/>
        <dbReference type="ChEBI" id="CHEBI:57643"/>
        <dbReference type="ChEBI" id="CHEBI:58608"/>
        <dbReference type="EC" id="3.1.4.4"/>
    </reaction>
</comment>
<feature type="domain" description="PLD phosphodiesterase" evidence="5">
    <location>
        <begin position="377"/>
        <end position="404"/>
    </location>
</feature>
<evidence type="ECO:0000256" key="4">
    <source>
        <dbReference type="ARBA" id="ARBA00023098"/>
    </source>
</evidence>
<dbReference type="PANTHER" id="PTHR18896">
    <property type="entry name" value="PHOSPHOLIPASE D"/>
    <property type="match status" value="1"/>
</dbReference>
<organism evidence="6 7">
    <name type="scientific">Motilibacter rhizosphaerae</name>
    <dbReference type="NCBI Taxonomy" id="598652"/>
    <lineage>
        <taxon>Bacteria</taxon>
        <taxon>Bacillati</taxon>
        <taxon>Actinomycetota</taxon>
        <taxon>Actinomycetes</taxon>
        <taxon>Motilibacterales</taxon>
        <taxon>Motilibacteraceae</taxon>
        <taxon>Motilibacter</taxon>
    </lineage>
</organism>
<comment type="caution">
    <text evidence="6">The sequence shown here is derived from an EMBL/GenBank/DDBJ whole genome shotgun (WGS) entry which is preliminary data.</text>
</comment>
<evidence type="ECO:0000259" key="5">
    <source>
        <dbReference type="PROSITE" id="PS50035"/>
    </source>
</evidence>
<protein>
    <submittedName>
        <fullName evidence="6">Phosphatidylserine/phosphatidylglycerophosphate/ cardiolipin synthase-like enzyme</fullName>
    </submittedName>
</protein>